<gene>
    <name evidence="7" type="ORF">ENO59_10185</name>
</gene>
<evidence type="ECO:0000313" key="7">
    <source>
        <dbReference type="EMBL" id="HER96863.1"/>
    </source>
</evidence>
<evidence type="ECO:0000256" key="1">
    <source>
        <dbReference type="ARBA" id="ARBA00009437"/>
    </source>
</evidence>
<sequence>MTLTQLAYAVAVDTYRHFGRAAEHCHVSQPTLSMQLQKLEEELGVQLFDRSRKPILPTPAGERILAQARVILRECERLYELLQEDQGTLRGELRLGIISTLSPYLLPLVAPLVQARYPELTVHLEELTPEQILEALLTDQLDAGLVATEVDRPSLRRRALFHEPFVVYLCPGHPLLRETYLDPYQLRVEELWLLREGHCFRDQVLQLCGRPPEASPTPQFRFESGNLETLRLLVDELGGLTLLPLLATRYLPAEAQQRVRPFREPAPHRTIYLLYARTHLKRSLLDAYVSVLQEAVRPHLLSAALLHSCTNAS</sequence>
<dbReference type="Gene3D" id="3.40.190.10">
    <property type="entry name" value="Periplasmic binding protein-like II"/>
    <property type="match status" value="2"/>
</dbReference>
<dbReference type="PROSITE" id="PS50931">
    <property type="entry name" value="HTH_LYSR"/>
    <property type="match status" value="1"/>
</dbReference>
<dbReference type="InterPro" id="IPR036390">
    <property type="entry name" value="WH_DNA-bd_sf"/>
</dbReference>
<dbReference type="SUPFAM" id="SSF53850">
    <property type="entry name" value="Periplasmic binding protein-like II"/>
    <property type="match status" value="1"/>
</dbReference>
<dbReference type="GO" id="GO:0003677">
    <property type="term" value="F:DNA binding"/>
    <property type="evidence" value="ECO:0007669"/>
    <property type="project" value="UniProtKB-KW"/>
</dbReference>
<dbReference type="Pfam" id="PF03466">
    <property type="entry name" value="LysR_substrate"/>
    <property type="match status" value="1"/>
</dbReference>
<protein>
    <submittedName>
        <fullName evidence="7">Hydrogen peroxide-inducible genes activator</fullName>
    </submittedName>
</protein>
<evidence type="ECO:0000259" key="6">
    <source>
        <dbReference type="PROSITE" id="PS50931"/>
    </source>
</evidence>
<dbReference type="Pfam" id="PF00126">
    <property type="entry name" value="HTH_1"/>
    <property type="match status" value="1"/>
</dbReference>
<dbReference type="SUPFAM" id="SSF46785">
    <property type="entry name" value="Winged helix' DNA-binding domain"/>
    <property type="match status" value="1"/>
</dbReference>
<reference evidence="7" key="1">
    <citation type="journal article" date="2020" name="mSystems">
        <title>Genome- and Community-Level Interaction Insights into Carbon Utilization and Element Cycling Functions of Hydrothermarchaeota in Hydrothermal Sediment.</title>
        <authorList>
            <person name="Zhou Z."/>
            <person name="Liu Y."/>
            <person name="Xu W."/>
            <person name="Pan J."/>
            <person name="Luo Z.H."/>
            <person name="Li M."/>
        </authorList>
    </citation>
    <scope>NUCLEOTIDE SEQUENCE [LARGE SCALE GENOMIC DNA]</scope>
    <source>
        <strain evidence="7">SpSt-143</strain>
    </source>
</reference>
<dbReference type="PRINTS" id="PR00039">
    <property type="entry name" value="HTHLYSR"/>
</dbReference>
<feature type="domain" description="HTH lysR-type" evidence="6">
    <location>
        <begin position="1"/>
        <end position="58"/>
    </location>
</feature>
<name>A0A7V2F7E0_RHOMR</name>
<comment type="similarity">
    <text evidence="1">Belongs to the LysR transcriptional regulatory family.</text>
</comment>
<accession>A0A7V2F7E0</accession>
<dbReference type="InterPro" id="IPR005119">
    <property type="entry name" value="LysR_subst-bd"/>
</dbReference>
<dbReference type="PANTHER" id="PTHR30346">
    <property type="entry name" value="TRANSCRIPTIONAL DUAL REGULATOR HCAR-RELATED"/>
    <property type="match status" value="1"/>
</dbReference>
<keyword evidence="3" id="KW-0238">DNA-binding</keyword>
<dbReference type="Gene3D" id="1.10.10.10">
    <property type="entry name" value="Winged helix-like DNA-binding domain superfamily/Winged helix DNA-binding domain"/>
    <property type="match status" value="1"/>
</dbReference>
<dbReference type="CDD" id="cd08411">
    <property type="entry name" value="PBP2_OxyR"/>
    <property type="match status" value="1"/>
</dbReference>
<keyword evidence="5" id="KW-0804">Transcription</keyword>
<dbReference type="InterPro" id="IPR036388">
    <property type="entry name" value="WH-like_DNA-bd_sf"/>
</dbReference>
<dbReference type="GO" id="GO:0003700">
    <property type="term" value="F:DNA-binding transcription factor activity"/>
    <property type="evidence" value="ECO:0007669"/>
    <property type="project" value="InterPro"/>
</dbReference>
<keyword evidence="4" id="KW-0010">Activator</keyword>
<evidence type="ECO:0000256" key="3">
    <source>
        <dbReference type="ARBA" id="ARBA00023125"/>
    </source>
</evidence>
<evidence type="ECO:0000256" key="4">
    <source>
        <dbReference type="ARBA" id="ARBA00023159"/>
    </source>
</evidence>
<keyword evidence="2" id="KW-0805">Transcription regulation</keyword>
<comment type="caution">
    <text evidence="7">The sequence shown here is derived from an EMBL/GenBank/DDBJ whole genome shotgun (WGS) entry which is preliminary data.</text>
</comment>
<dbReference type="AlphaFoldDB" id="A0A7V2F7E0"/>
<organism evidence="7">
    <name type="scientific">Rhodothermus marinus</name>
    <name type="common">Rhodothermus obamensis</name>
    <dbReference type="NCBI Taxonomy" id="29549"/>
    <lineage>
        <taxon>Bacteria</taxon>
        <taxon>Pseudomonadati</taxon>
        <taxon>Rhodothermota</taxon>
        <taxon>Rhodothermia</taxon>
        <taxon>Rhodothermales</taxon>
        <taxon>Rhodothermaceae</taxon>
        <taxon>Rhodothermus</taxon>
    </lineage>
</organism>
<dbReference type="GO" id="GO:0032993">
    <property type="term" value="C:protein-DNA complex"/>
    <property type="evidence" value="ECO:0007669"/>
    <property type="project" value="TreeGrafter"/>
</dbReference>
<dbReference type="FunFam" id="1.10.10.10:FF:000001">
    <property type="entry name" value="LysR family transcriptional regulator"/>
    <property type="match status" value="1"/>
</dbReference>
<evidence type="ECO:0000256" key="5">
    <source>
        <dbReference type="ARBA" id="ARBA00023163"/>
    </source>
</evidence>
<proteinExistence type="inferred from homology"/>
<dbReference type="PANTHER" id="PTHR30346:SF26">
    <property type="entry name" value="HYDROGEN PEROXIDE-INDUCIBLE GENES ACTIVATOR"/>
    <property type="match status" value="1"/>
</dbReference>
<evidence type="ECO:0000256" key="2">
    <source>
        <dbReference type="ARBA" id="ARBA00023015"/>
    </source>
</evidence>
<dbReference type="EMBL" id="DSGB01000006">
    <property type="protein sequence ID" value="HER96863.1"/>
    <property type="molecule type" value="Genomic_DNA"/>
</dbReference>
<dbReference type="InterPro" id="IPR000847">
    <property type="entry name" value="LysR_HTH_N"/>
</dbReference>